<proteinExistence type="predicted"/>
<dbReference type="AlphaFoldDB" id="A0A6M3M2N6"/>
<accession>A0A6M3M2N6</accession>
<evidence type="ECO:0000313" key="1">
    <source>
        <dbReference type="EMBL" id="QJA99281.1"/>
    </source>
</evidence>
<sequence length="194" mass="21911">MIDTLFGWYVGTKLKGKFITIEFEESLVADDADTLSLADAIDGAELKNALDTDNFILFDVFSYADPGFVKIKVLPDNDPNKKFRIEATKNSTRTPIMPPRMAEVDLVLDYTNESQPNDIYVSFTAMRIPEDKLDDFTILSELIPASLSDIDLQTLGIWKELQNLVALQQDKPAPWVTTPTVSAKVEKKEFCKRR</sequence>
<dbReference type="EMBL" id="MT143640">
    <property type="protein sequence ID" value="QJA99281.1"/>
    <property type="molecule type" value="Genomic_DNA"/>
</dbReference>
<reference evidence="1" key="1">
    <citation type="submission" date="2020-03" db="EMBL/GenBank/DDBJ databases">
        <title>The deep terrestrial virosphere.</title>
        <authorList>
            <person name="Holmfeldt K."/>
            <person name="Nilsson E."/>
            <person name="Simone D."/>
            <person name="Lopez-Fernandez M."/>
            <person name="Wu X."/>
            <person name="de Brujin I."/>
            <person name="Lundin D."/>
            <person name="Andersson A."/>
            <person name="Bertilsson S."/>
            <person name="Dopson M."/>
        </authorList>
    </citation>
    <scope>NUCLEOTIDE SEQUENCE</scope>
    <source>
        <strain evidence="1">MM171A01224</strain>
    </source>
</reference>
<gene>
    <name evidence="1" type="ORF">MM171A01224_0004</name>
</gene>
<protein>
    <submittedName>
        <fullName evidence="1">Uncharacterized protein</fullName>
    </submittedName>
</protein>
<name>A0A6M3M2N6_9ZZZZ</name>
<organism evidence="1">
    <name type="scientific">viral metagenome</name>
    <dbReference type="NCBI Taxonomy" id="1070528"/>
    <lineage>
        <taxon>unclassified sequences</taxon>
        <taxon>metagenomes</taxon>
        <taxon>organismal metagenomes</taxon>
    </lineage>
</organism>